<dbReference type="Pfam" id="PF01596">
    <property type="entry name" value="Methyltransf_3"/>
    <property type="match status" value="1"/>
</dbReference>
<sequence length="219" mass="25332">MSKIAYDYMEDYIRSLIPEHTGEIKELENYAKENLVPIVHKEVANFLELMINIKKPSKILELGTAIGYSSILMNMSSKGESNIVTIERDKNMVNIAKENFKKFKVEEKIRIIEGDCIEILKSLDDKYDLIFMDAGKGHYNEFLPYCLNLLSKDGIIIADNVLFRGMVACDELVIRRKITIVKRMRKYMDMISDKDKFITSVIPMGDGIAITKRRKEYDL</sequence>
<feature type="binding site" evidence="4">
    <location>
        <position position="160"/>
    </location>
    <ligand>
        <name>Mg(2+)</name>
        <dbReference type="ChEBI" id="CHEBI:18420"/>
    </ligand>
</feature>
<comment type="similarity">
    <text evidence="4">Belongs to the class I-like SAM-binding methyltransferase superfamily. Cation-dependent O-methyltransferase family.</text>
</comment>
<comment type="caution">
    <text evidence="5">The sequence shown here is derived from an EMBL/GenBank/DDBJ whole genome shotgun (WGS) entry which is preliminary data.</text>
</comment>
<comment type="catalytic activity">
    <reaction evidence="4">
        <text>5-hydroxyuridine(34) in tRNA + S-adenosyl-L-methionine = 5-methoxyuridine(34) in tRNA + S-adenosyl-L-homocysteine + H(+)</text>
        <dbReference type="Rhea" id="RHEA:60524"/>
        <dbReference type="Rhea" id="RHEA-COMP:13381"/>
        <dbReference type="Rhea" id="RHEA-COMP:15591"/>
        <dbReference type="ChEBI" id="CHEBI:15378"/>
        <dbReference type="ChEBI" id="CHEBI:57856"/>
        <dbReference type="ChEBI" id="CHEBI:59789"/>
        <dbReference type="ChEBI" id="CHEBI:136877"/>
        <dbReference type="ChEBI" id="CHEBI:143860"/>
    </reaction>
</comment>
<evidence type="ECO:0000313" key="5">
    <source>
        <dbReference type="EMBL" id="NEZ45978.1"/>
    </source>
</evidence>
<comment type="subunit">
    <text evidence="4">Homodimer.</text>
</comment>
<dbReference type="OrthoDB" id="9799672at2"/>
<dbReference type="InterPro" id="IPR043675">
    <property type="entry name" value="TrmR_methyltr"/>
</dbReference>
<dbReference type="PANTHER" id="PTHR10509:SF14">
    <property type="entry name" value="CAFFEOYL-COA O-METHYLTRANSFERASE 3-RELATED"/>
    <property type="match status" value="1"/>
</dbReference>
<keyword evidence="1 4" id="KW-0489">Methyltransferase</keyword>
<feature type="binding site" evidence="4">
    <location>
        <position position="133"/>
    </location>
    <ligand>
        <name>S-adenosyl-L-methionine</name>
        <dbReference type="ChEBI" id="CHEBI:59789"/>
    </ligand>
</feature>
<evidence type="ECO:0000256" key="2">
    <source>
        <dbReference type="ARBA" id="ARBA00022679"/>
    </source>
</evidence>
<evidence type="ECO:0000256" key="4">
    <source>
        <dbReference type="HAMAP-Rule" id="MF_02217"/>
    </source>
</evidence>
<dbReference type="AlphaFoldDB" id="A0A6M0R9V0"/>
<evidence type="ECO:0000256" key="3">
    <source>
        <dbReference type="ARBA" id="ARBA00022691"/>
    </source>
</evidence>
<dbReference type="InterPro" id="IPR029063">
    <property type="entry name" value="SAM-dependent_MTases_sf"/>
</dbReference>
<keyword evidence="3 4" id="KW-0949">S-adenosyl-L-methionine</keyword>
<dbReference type="HAMAP" id="MF_02217">
    <property type="entry name" value="TrmR_methyltr"/>
    <property type="match status" value="1"/>
</dbReference>
<keyword evidence="2 4" id="KW-0808">Transferase</keyword>
<feature type="binding site" evidence="4">
    <location>
        <position position="159"/>
    </location>
    <ligand>
        <name>Mg(2+)</name>
        <dbReference type="ChEBI" id="CHEBI:18420"/>
    </ligand>
</feature>
<dbReference type="Gene3D" id="3.40.50.150">
    <property type="entry name" value="Vaccinia Virus protein VP39"/>
    <property type="match status" value="1"/>
</dbReference>
<reference evidence="5 6" key="1">
    <citation type="submission" date="2019-04" db="EMBL/GenBank/DDBJ databases">
        <title>Genome sequencing of Clostridium botulinum Groups I-IV and Clostridium butyricum.</title>
        <authorList>
            <person name="Brunt J."/>
            <person name="Van Vliet A.H.M."/>
            <person name="Stringer S.C."/>
            <person name="Carter A.T."/>
            <person name="Peck M.W."/>
        </authorList>
    </citation>
    <scope>NUCLEOTIDE SEQUENCE [LARGE SCALE GENOMIC DNA]</scope>
    <source>
        <strain evidence="5 6">IFR 18/094</strain>
    </source>
</reference>
<feature type="binding site" evidence="4">
    <location>
        <position position="39"/>
    </location>
    <ligand>
        <name>S-adenosyl-L-methionine</name>
        <dbReference type="ChEBI" id="CHEBI:59789"/>
    </ligand>
</feature>
<dbReference type="InterPro" id="IPR050362">
    <property type="entry name" value="Cation-dep_OMT"/>
</dbReference>
<dbReference type="InterPro" id="IPR002935">
    <property type="entry name" value="SAM_O-MeTrfase"/>
</dbReference>
<organism evidence="5 6">
    <name type="scientific">Clostridium niameyense</name>
    <dbReference type="NCBI Taxonomy" id="1622073"/>
    <lineage>
        <taxon>Bacteria</taxon>
        <taxon>Bacillati</taxon>
        <taxon>Bacillota</taxon>
        <taxon>Clostridia</taxon>
        <taxon>Eubacteriales</taxon>
        <taxon>Clostridiaceae</taxon>
        <taxon>Clostridium</taxon>
    </lineage>
</organism>
<dbReference type="Proteomes" id="UP000473885">
    <property type="component" value="Unassembled WGS sequence"/>
</dbReference>
<dbReference type="GO" id="GO:0030488">
    <property type="term" value="P:tRNA methylation"/>
    <property type="evidence" value="ECO:0007669"/>
    <property type="project" value="UniProtKB-UniRule"/>
</dbReference>
<dbReference type="GO" id="GO:0008171">
    <property type="term" value="F:O-methyltransferase activity"/>
    <property type="evidence" value="ECO:0007669"/>
    <property type="project" value="InterPro"/>
</dbReference>
<keyword evidence="4" id="KW-0819">tRNA processing</keyword>
<dbReference type="GO" id="GO:0016300">
    <property type="term" value="F:tRNA (uridine) methyltransferase activity"/>
    <property type="evidence" value="ECO:0007669"/>
    <property type="project" value="UniProtKB-UniRule"/>
</dbReference>
<name>A0A6M0R9V0_9CLOT</name>
<protein>
    <recommendedName>
        <fullName evidence="4">tRNA 5-hydroxyuridine methyltransferase</fullName>
        <ecNumber evidence="4">2.1.1.-</ecNumber>
    </recommendedName>
    <alternativeName>
        <fullName evidence="4">ho5U methyltransferase</fullName>
    </alternativeName>
</protein>
<keyword evidence="4" id="KW-0460">Magnesium</keyword>
<dbReference type="GO" id="GO:0008757">
    <property type="term" value="F:S-adenosylmethionine-dependent methyltransferase activity"/>
    <property type="evidence" value="ECO:0007669"/>
    <property type="project" value="TreeGrafter"/>
</dbReference>
<dbReference type="SUPFAM" id="SSF53335">
    <property type="entry name" value="S-adenosyl-L-methionine-dependent methyltransferases"/>
    <property type="match status" value="1"/>
</dbReference>
<comment type="caution">
    <text evidence="4">Lacks conserved residue(s) required for the propagation of feature annotation.</text>
</comment>
<accession>A0A6M0R9V0</accession>
<dbReference type="GO" id="GO:0000287">
    <property type="term" value="F:magnesium ion binding"/>
    <property type="evidence" value="ECO:0007669"/>
    <property type="project" value="UniProtKB-UniRule"/>
</dbReference>
<proteinExistence type="inferred from homology"/>
<gene>
    <name evidence="4" type="primary">trmR</name>
    <name evidence="5" type="ORF">FDF74_01980</name>
</gene>
<keyword evidence="6" id="KW-1185">Reference proteome</keyword>
<evidence type="ECO:0000313" key="6">
    <source>
        <dbReference type="Proteomes" id="UP000473885"/>
    </source>
</evidence>
<comment type="function">
    <text evidence="4">Catalyzes the methylation of 5-hydroxyuridine (ho5U) to form 5-methoxyuridine (mo5U) at position 34 in tRNAs.</text>
</comment>
<evidence type="ECO:0000256" key="1">
    <source>
        <dbReference type="ARBA" id="ARBA00022603"/>
    </source>
</evidence>
<dbReference type="PROSITE" id="PS51682">
    <property type="entry name" value="SAM_OMT_I"/>
    <property type="match status" value="1"/>
</dbReference>
<dbReference type="PANTHER" id="PTHR10509">
    <property type="entry name" value="O-METHYLTRANSFERASE-RELATED"/>
    <property type="match status" value="1"/>
</dbReference>
<dbReference type="CDD" id="cd02440">
    <property type="entry name" value="AdoMet_MTases"/>
    <property type="match status" value="1"/>
</dbReference>
<dbReference type="EC" id="2.1.1.-" evidence="4"/>
<feature type="binding site" evidence="4">
    <location>
        <position position="133"/>
    </location>
    <ligand>
        <name>Mg(2+)</name>
        <dbReference type="ChEBI" id="CHEBI:18420"/>
    </ligand>
</feature>
<dbReference type="RefSeq" id="WP_050607092.1">
    <property type="nucleotide sequence ID" value="NZ_CABKUB010000006.1"/>
</dbReference>
<feature type="binding site" evidence="4">
    <location>
        <position position="69"/>
    </location>
    <ligand>
        <name>S-adenosyl-L-methionine</name>
        <dbReference type="ChEBI" id="CHEBI:59789"/>
    </ligand>
</feature>
<feature type="binding site" evidence="4">
    <location>
        <position position="87"/>
    </location>
    <ligand>
        <name>S-adenosyl-L-methionine</name>
        <dbReference type="ChEBI" id="CHEBI:59789"/>
    </ligand>
</feature>
<keyword evidence="4" id="KW-0479">Metal-binding</keyword>
<dbReference type="EMBL" id="SXDP01000001">
    <property type="protein sequence ID" value="NEZ45978.1"/>
    <property type="molecule type" value="Genomic_DNA"/>
</dbReference>